<evidence type="ECO:0000313" key="1">
    <source>
        <dbReference type="EMBL" id="GAH85897.1"/>
    </source>
</evidence>
<dbReference type="AlphaFoldDB" id="X1IW00"/>
<dbReference type="EMBL" id="BARU01043862">
    <property type="protein sequence ID" value="GAH85897.1"/>
    <property type="molecule type" value="Genomic_DNA"/>
</dbReference>
<sequence length="108" mass="12202">MSKKIANQFEKECPICGGKIWGRGEKVIIEGARITVCQSCAQFGVKIKSKPKVTATSKKLYTKSSVKKRVHRREIEESVEFVSDYAIKIRNARNARGFNQEQLNLTPS</sequence>
<name>X1IW00_9ZZZZ</name>
<proteinExistence type="predicted"/>
<accession>X1IW00</accession>
<reference evidence="1" key="1">
    <citation type="journal article" date="2014" name="Front. Microbiol.">
        <title>High frequency of phylogenetically diverse reductive dehalogenase-homologous genes in deep subseafloor sedimentary metagenomes.</title>
        <authorList>
            <person name="Kawai M."/>
            <person name="Futagami T."/>
            <person name="Toyoda A."/>
            <person name="Takaki Y."/>
            <person name="Nishi S."/>
            <person name="Hori S."/>
            <person name="Arai W."/>
            <person name="Tsubouchi T."/>
            <person name="Morono Y."/>
            <person name="Uchiyama I."/>
            <person name="Ito T."/>
            <person name="Fujiyama A."/>
            <person name="Inagaki F."/>
            <person name="Takami H."/>
        </authorList>
    </citation>
    <scope>NUCLEOTIDE SEQUENCE</scope>
    <source>
        <strain evidence="1">Expedition CK06-06</strain>
    </source>
</reference>
<protein>
    <submittedName>
        <fullName evidence="1">Uncharacterized protein</fullName>
    </submittedName>
</protein>
<organism evidence="1">
    <name type="scientific">marine sediment metagenome</name>
    <dbReference type="NCBI Taxonomy" id="412755"/>
    <lineage>
        <taxon>unclassified sequences</taxon>
        <taxon>metagenomes</taxon>
        <taxon>ecological metagenomes</taxon>
    </lineage>
</organism>
<comment type="caution">
    <text evidence="1">The sequence shown here is derived from an EMBL/GenBank/DDBJ whole genome shotgun (WGS) entry which is preliminary data.</text>
</comment>
<gene>
    <name evidence="1" type="ORF">S03H2_67075</name>
</gene>